<sequence>MPSRTGQVAHGKGRKGGQTMNAAYQTLIVKFSEPIKVLDGIFDDAEAWGVDTLKGWIDDYESCRFTAIDSHTAVITSEYNMECLMEWLKRNTPIAEITEC</sequence>
<evidence type="ECO:0000313" key="2">
    <source>
        <dbReference type="EMBL" id="MDC1854588.1"/>
    </source>
</evidence>
<dbReference type="InterPro" id="IPR054231">
    <property type="entry name" value="DUF6956"/>
</dbReference>
<name>A0AAW6G9V3_BACUN</name>
<organism evidence="2 3">
    <name type="scientific">Bacteroides uniformis</name>
    <dbReference type="NCBI Taxonomy" id="820"/>
    <lineage>
        <taxon>Bacteria</taxon>
        <taxon>Pseudomonadati</taxon>
        <taxon>Bacteroidota</taxon>
        <taxon>Bacteroidia</taxon>
        <taxon>Bacteroidales</taxon>
        <taxon>Bacteroidaceae</taxon>
        <taxon>Bacteroides</taxon>
    </lineage>
</organism>
<dbReference type="GeneID" id="93118004"/>
<dbReference type="Proteomes" id="UP001214113">
    <property type="component" value="Unassembled WGS sequence"/>
</dbReference>
<accession>A0AAW6G9V3</accession>
<evidence type="ECO:0000313" key="3">
    <source>
        <dbReference type="Proteomes" id="UP001214113"/>
    </source>
</evidence>
<dbReference type="EMBL" id="JAQNSB010000009">
    <property type="protein sequence ID" value="MDC1854588.1"/>
    <property type="molecule type" value="Genomic_DNA"/>
</dbReference>
<dbReference type="Pfam" id="PF22273">
    <property type="entry name" value="DUF6956"/>
    <property type="match status" value="1"/>
</dbReference>
<dbReference type="RefSeq" id="WP_171028087.1">
    <property type="nucleotide sequence ID" value="NZ_CAXTGQ010000005.1"/>
</dbReference>
<dbReference type="AlphaFoldDB" id="A0AAW6G9V3"/>
<proteinExistence type="predicted"/>
<feature type="domain" description="DUF6956" evidence="1">
    <location>
        <begin position="20"/>
        <end position="99"/>
    </location>
</feature>
<reference evidence="2" key="1">
    <citation type="submission" date="2022-10" db="EMBL/GenBank/DDBJ databases">
        <title>Human gut microbiome strain richness.</title>
        <authorList>
            <person name="Chen-Liaw A."/>
        </authorList>
    </citation>
    <scope>NUCLEOTIDE SEQUENCE</scope>
    <source>
        <strain evidence="2">BSD2780061687st1_G10_BSD2780061687b_171204</strain>
    </source>
</reference>
<comment type="caution">
    <text evidence="2">The sequence shown here is derived from an EMBL/GenBank/DDBJ whole genome shotgun (WGS) entry which is preliminary data.</text>
</comment>
<protein>
    <recommendedName>
        <fullName evidence="1">DUF6956 domain-containing protein</fullName>
    </recommendedName>
</protein>
<evidence type="ECO:0000259" key="1">
    <source>
        <dbReference type="Pfam" id="PF22273"/>
    </source>
</evidence>
<gene>
    <name evidence="2" type="ORF">POZ22_07315</name>
</gene>